<organism evidence="3 4">
    <name type="scientific">Stappia taiwanensis</name>
    <dbReference type="NCBI Taxonomy" id="992267"/>
    <lineage>
        <taxon>Bacteria</taxon>
        <taxon>Pseudomonadati</taxon>
        <taxon>Pseudomonadota</taxon>
        <taxon>Alphaproteobacteria</taxon>
        <taxon>Hyphomicrobiales</taxon>
        <taxon>Stappiaceae</taxon>
        <taxon>Stappia</taxon>
    </lineage>
</organism>
<accession>A0A838XNQ7</accession>
<keyword evidence="2" id="KW-0472">Membrane</keyword>
<evidence type="ECO:0000313" key="4">
    <source>
        <dbReference type="Proteomes" id="UP000559404"/>
    </source>
</evidence>
<comment type="caution">
    <text evidence="3">The sequence shown here is derived from an EMBL/GenBank/DDBJ whole genome shotgun (WGS) entry which is preliminary data.</text>
</comment>
<proteinExistence type="predicted"/>
<dbReference type="Proteomes" id="UP000559404">
    <property type="component" value="Unassembled WGS sequence"/>
</dbReference>
<sequence>MDAGKIPALGMDADVWRRHASGWSVWTRFATLPLLHLAVWSHAWYGWPTALAAIALVCIWLWLNPRLFPPPKRFDSWHVRATFGERVWLNRLMVPIPDTINRRAMALSLVTGIGFVIGLWGAVTTSLAPLVIGLVLTYAGKMTFLQTMVRLYDEMRDAHPVYRSWSITPDNDNAASHQTGKRTRRQTGG</sequence>
<evidence type="ECO:0000313" key="3">
    <source>
        <dbReference type="EMBL" id="MBA4610246.1"/>
    </source>
</evidence>
<feature type="transmembrane region" description="Helical" evidence="2">
    <location>
        <begin position="104"/>
        <end position="123"/>
    </location>
</feature>
<evidence type="ECO:0000256" key="1">
    <source>
        <dbReference type="SAM" id="MobiDB-lite"/>
    </source>
</evidence>
<dbReference type="EMBL" id="JACEON010000001">
    <property type="protein sequence ID" value="MBA4610246.1"/>
    <property type="molecule type" value="Genomic_DNA"/>
</dbReference>
<feature type="transmembrane region" description="Helical" evidence="2">
    <location>
        <begin position="129"/>
        <end position="149"/>
    </location>
</feature>
<keyword evidence="2" id="KW-0812">Transmembrane</keyword>
<protein>
    <submittedName>
        <fullName evidence="3">Uncharacterized protein</fullName>
    </submittedName>
</protein>
<dbReference type="InterPro" id="IPR046595">
    <property type="entry name" value="DUF6653"/>
</dbReference>
<evidence type="ECO:0000256" key="2">
    <source>
        <dbReference type="SAM" id="Phobius"/>
    </source>
</evidence>
<dbReference type="AlphaFoldDB" id="A0A838XNQ7"/>
<feature type="region of interest" description="Disordered" evidence="1">
    <location>
        <begin position="169"/>
        <end position="189"/>
    </location>
</feature>
<keyword evidence="4" id="KW-1185">Reference proteome</keyword>
<feature type="compositionally biased region" description="Basic residues" evidence="1">
    <location>
        <begin position="179"/>
        <end position="189"/>
    </location>
</feature>
<feature type="compositionally biased region" description="Polar residues" evidence="1">
    <location>
        <begin position="169"/>
        <end position="178"/>
    </location>
</feature>
<name>A0A838XNQ7_9HYPH</name>
<gene>
    <name evidence="3" type="ORF">H1W37_01175</name>
</gene>
<reference evidence="3 4" key="1">
    <citation type="submission" date="2020-07" db="EMBL/GenBank/DDBJ databases">
        <authorList>
            <person name="Li M."/>
        </authorList>
    </citation>
    <scope>NUCLEOTIDE SEQUENCE [LARGE SCALE GENOMIC DNA]</scope>
    <source>
        <strain evidence="3 4">DSM 23284</strain>
    </source>
</reference>
<reference evidence="3 4" key="2">
    <citation type="submission" date="2020-08" db="EMBL/GenBank/DDBJ databases">
        <title>Stappia taiwanensis sp. nov., isolated from a coastal thermal spring.</title>
        <authorList>
            <person name="Kampfer P."/>
        </authorList>
    </citation>
    <scope>NUCLEOTIDE SEQUENCE [LARGE SCALE GENOMIC DNA]</scope>
    <source>
        <strain evidence="3 4">DSM 23284</strain>
    </source>
</reference>
<keyword evidence="2" id="KW-1133">Transmembrane helix</keyword>
<feature type="transmembrane region" description="Helical" evidence="2">
    <location>
        <begin position="44"/>
        <end position="63"/>
    </location>
</feature>
<dbReference type="Pfam" id="PF20358">
    <property type="entry name" value="DUF6653"/>
    <property type="match status" value="1"/>
</dbReference>